<evidence type="ECO:0000313" key="2">
    <source>
        <dbReference type="Proteomes" id="UP000031668"/>
    </source>
</evidence>
<organism evidence="1 2">
    <name type="scientific">Thelohanellus kitauei</name>
    <name type="common">Myxosporean</name>
    <dbReference type="NCBI Taxonomy" id="669202"/>
    <lineage>
        <taxon>Eukaryota</taxon>
        <taxon>Metazoa</taxon>
        <taxon>Cnidaria</taxon>
        <taxon>Myxozoa</taxon>
        <taxon>Myxosporea</taxon>
        <taxon>Bivalvulida</taxon>
        <taxon>Platysporina</taxon>
        <taxon>Myxobolidae</taxon>
        <taxon>Thelohanellus</taxon>
    </lineage>
</organism>
<reference evidence="1 2" key="1">
    <citation type="journal article" date="2014" name="Genome Biol. Evol.">
        <title>The genome of the myxosporean Thelohanellus kitauei shows adaptations to nutrient acquisition within its fish host.</title>
        <authorList>
            <person name="Yang Y."/>
            <person name="Xiong J."/>
            <person name="Zhou Z."/>
            <person name="Huo F."/>
            <person name="Miao W."/>
            <person name="Ran C."/>
            <person name="Liu Y."/>
            <person name="Zhang J."/>
            <person name="Feng J."/>
            <person name="Wang M."/>
            <person name="Wang M."/>
            <person name="Wang L."/>
            <person name="Yao B."/>
        </authorList>
    </citation>
    <scope>NUCLEOTIDE SEQUENCE [LARGE SCALE GENOMIC DNA]</scope>
    <source>
        <strain evidence="1">Wuqing</strain>
    </source>
</reference>
<protein>
    <recommendedName>
        <fullName evidence="3">Tc1-like transposase DDE domain-containing protein</fullName>
    </recommendedName>
</protein>
<dbReference type="EMBL" id="JWZT01000221">
    <property type="protein sequence ID" value="KII74838.1"/>
    <property type="molecule type" value="Genomic_DNA"/>
</dbReference>
<comment type="caution">
    <text evidence="1">The sequence shown here is derived from an EMBL/GenBank/DDBJ whole genome shotgun (WGS) entry which is preliminary data.</text>
</comment>
<evidence type="ECO:0000313" key="1">
    <source>
        <dbReference type="EMBL" id="KII74838.1"/>
    </source>
</evidence>
<keyword evidence="2" id="KW-1185">Reference proteome</keyword>
<dbReference type="Proteomes" id="UP000031668">
    <property type="component" value="Unassembled WGS sequence"/>
</dbReference>
<name>A0A0C2JYZ8_THEKT</name>
<gene>
    <name evidence="1" type="ORF">RF11_07029</name>
</gene>
<dbReference type="AlphaFoldDB" id="A0A0C2JYZ8"/>
<evidence type="ECO:0008006" key="3">
    <source>
        <dbReference type="Google" id="ProtNLM"/>
    </source>
</evidence>
<accession>A0A0C2JYZ8</accession>
<proteinExistence type="predicted"/>
<sequence>MICLYGRELTGDRSTRIVPALRSRNYSVSCTISCEGMVNFKIIERAYKAEYFLEYFLEIFEIFRVREISEAYLVMDNVPFHKTEFHYQSGITACFMCSVYVSELKIDNIEQHFTKIMLTLLQISDNF</sequence>